<dbReference type="OrthoDB" id="1551322at2"/>
<name>A0A5B9QKM3_9BACT</name>
<dbReference type="Proteomes" id="UP000323917">
    <property type="component" value="Chromosome"/>
</dbReference>
<sequence>MPTWQFDTQFQSDGSLVVPPDVAAQLHPEDALRVVISTENDEEDAQWQRLVTEQFLKGYGPGDDIYDELSSG</sequence>
<dbReference type="AlphaFoldDB" id="A0A5B9QKM3"/>
<keyword evidence="2" id="KW-1185">Reference proteome</keyword>
<protein>
    <submittedName>
        <fullName evidence="1">Uncharacterized protein</fullName>
    </submittedName>
</protein>
<reference evidence="1 2" key="1">
    <citation type="submission" date="2019-08" db="EMBL/GenBank/DDBJ databases">
        <title>Deep-cultivation of Planctomycetes and their phenomic and genomic characterization uncovers novel biology.</title>
        <authorList>
            <person name="Wiegand S."/>
            <person name="Jogler M."/>
            <person name="Boedeker C."/>
            <person name="Pinto D."/>
            <person name="Vollmers J."/>
            <person name="Rivas-Marin E."/>
            <person name="Kohn T."/>
            <person name="Peeters S.H."/>
            <person name="Heuer A."/>
            <person name="Rast P."/>
            <person name="Oberbeckmann S."/>
            <person name="Bunk B."/>
            <person name="Jeske O."/>
            <person name="Meyerdierks A."/>
            <person name="Storesund J.E."/>
            <person name="Kallscheuer N."/>
            <person name="Luecker S."/>
            <person name="Lage O.M."/>
            <person name="Pohl T."/>
            <person name="Merkel B.J."/>
            <person name="Hornburger P."/>
            <person name="Mueller R.-W."/>
            <person name="Bruemmer F."/>
            <person name="Labrenz M."/>
            <person name="Spormann A.M."/>
            <person name="Op den Camp H."/>
            <person name="Overmann J."/>
            <person name="Amann R."/>
            <person name="Jetten M.S.M."/>
            <person name="Mascher T."/>
            <person name="Medema M.H."/>
            <person name="Devos D.P."/>
            <person name="Kaster A.-K."/>
            <person name="Ovreas L."/>
            <person name="Rohde M."/>
            <person name="Galperin M.Y."/>
            <person name="Jogler C."/>
        </authorList>
    </citation>
    <scope>NUCLEOTIDE SEQUENCE [LARGE SCALE GENOMIC DNA]</scope>
    <source>
        <strain evidence="1 2">Pr1d</strain>
    </source>
</reference>
<proteinExistence type="predicted"/>
<dbReference type="RefSeq" id="WP_148073258.1">
    <property type="nucleotide sequence ID" value="NZ_CP042913.1"/>
</dbReference>
<accession>A0A5B9QKM3</accession>
<gene>
    <name evidence="1" type="ORF">Pr1d_19150</name>
</gene>
<organism evidence="1 2">
    <name type="scientific">Bythopirellula goksoeyrii</name>
    <dbReference type="NCBI Taxonomy" id="1400387"/>
    <lineage>
        <taxon>Bacteria</taxon>
        <taxon>Pseudomonadati</taxon>
        <taxon>Planctomycetota</taxon>
        <taxon>Planctomycetia</taxon>
        <taxon>Pirellulales</taxon>
        <taxon>Lacipirellulaceae</taxon>
        <taxon>Bythopirellula</taxon>
    </lineage>
</organism>
<evidence type="ECO:0000313" key="2">
    <source>
        <dbReference type="Proteomes" id="UP000323917"/>
    </source>
</evidence>
<dbReference type="KEGG" id="bgok:Pr1d_19150"/>
<evidence type="ECO:0000313" key="1">
    <source>
        <dbReference type="EMBL" id="QEG34633.1"/>
    </source>
</evidence>
<dbReference type="EMBL" id="CP042913">
    <property type="protein sequence ID" value="QEG34633.1"/>
    <property type="molecule type" value="Genomic_DNA"/>
</dbReference>